<keyword evidence="1" id="KW-0472">Membrane</keyword>
<keyword evidence="3" id="KW-1185">Reference proteome</keyword>
<keyword evidence="1" id="KW-0812">Transmembrane</keyword>
<evidence type="ECO:0000313" key="3">
    <source>
        <dbReference type="Proteomes" id="UP000501451"/>
    </source>
</evidence>
<feature type="transmembrane region" description="Helical" evidence="1">
    <location>
        <begin position="12"/>
        <end position="33"/>
    </location>
</feature>
<keyword evidence="1" id="KW-1133">Transmembrane helix</keyword>
<name>A0A6G7K7M5_9LACT</name>
<dbReference type="KEGG" id="jar:G7057_01325"/>
<evidence type="ECO:0008006" key="4">
    <source>
        <dbReference type="Google" id="ProtNLM"/>
    </source>
</evidence>
<dbReference type="RefSeq" id="WP_166160694.1">
    <property type="nucleotide sequence ID" value="NZ_CP049740.1"/>
</dbReference>
<accession>A0A6G7K7M5</accession>
<evidence type="ECO:0000313" key="2">
    <source>
        <dbReference type="EMBL" id="QII81242.1"/>
    </source>
</evidence>
<dbReference type="AlphaFoldDB" id="A0A6G7K7M5"/>
<evidence type="ECO:0000256" key="1">
    <source>
        <dbReference type="SAM" id="Phobius"/>
    </source>
</evidence>
<sequence length="147" mass="16593">MKRLKNENGSTLIIVLLVLVIFTISVSLLSFQINNMSAQFKKTEAVIEAKHLADMGEEYYKAYVNKKVKDEPDSVDSDFLNDKFKYIDPIEVTIDSEPYSGFTIMPAIDISEDDVNNTFTIEYEIIGTVGTEEAVNNSKIEIKIVIN</sequence>
<protein>
    <recommendedName>
        <fullName evidence="4">Type 4 fimbrial biogenesis protein PilX N-terminal domain-containing protein</fullName>
    </recommendedName>
</protein>
<reference evidence="2 3" key="1">
    <citation type="journal article" date="2017" name="Int. J. Syst. Evol. Microbiol.">
        <title>Jeotgalibaca porci sp. nov. and Jeotgalibaca arthritidis sp. nov., isolated from pigs, and emended description of the genus Jeotgalibaca.</title>
        <authorList>
            <person name="Zamora L."/>
            <person name="Perez-Sancho M."/>
            <person name="Dominguez L."/>
            <person name="Fernandez-Garayzabal J.F."/>
            <person name="Vela A.I."/>
        </authorList>
    </citation>
    <scope>NUCLEOTIDE SEQUENCE [LARGE SCALE GENOMIC DNA]</scope>
    <source>
        <strain evidence="2 3">CECT 9157</strain>
    </source>
</reference>
<proteinExistence type="predicted"/>
<dbReference type="Proteomes" id="UP000501451">
    <property type="component" value="Chromosome"/>
</dbReference>
<gene>
    <name evidence="2" type="ORF">G7057_01325</name>
</gene>
<dbReference type="EMBL" id="CP049740">
    <property type="protein sequence ID" value="QII81242.1"/>
    <property type="molecule type" value="Genomic_DNA"/>
</dbReference>
<organism evidence="2 3">
    <name type="scientific">Jeotgalibaca arthritidis</name>
    <dbReference type="NCBI Taxonomy" id="1868794"/>
    <lineage>
        <taxon>Bacteria</taxon>
        <taxon>Bacillati</taxon>
        <taxon>Bacillota</taxon>
        <taxon>Bacilli</taxon>
        <taxon>Lactobacillales</taxon>
        <taxon>Carnobacteriaceae</taxon>
        <taxon>Jeotgalibaca</taxon>
    </lineage>
</organism>